<evidence type="ECO:0000259" key="2">
    <source>
        <dbReference type="Pfam" id="PF09851"/>
    </source>
</evidence>
<dbReference type="RefSeq" id="WP_142000866.1">
    <property type="nucleotide sequence ID" value="NZ_VFML01000001.1"/>
</dbReference>
<reference evidence="3 4" key="1">
    <citation type="submission" date="2019-06" db="EMBL/GenBank/DDBJ databases">
        <title>Sequencing the genomes of 1000 actinobacteria strains.</title>
        <authorList>
            <person name="Klenk H.-P."/>
        </authorList>
    </citation>
    <scope>NUCLEOTIDE SEQUENCE [LARGE SCALE GENOMIC DNA]</scope>
    <source>
        <strain evidence="3 4">DSM 45679</strain>
    </source>
</reference>
<organism evidence="3 4">
    <name type="scientific">Amycolatopsis cihanbeyliensis</name>
    <dbReference type="NCBI Taxonomy" id="1128664"/>
    <lineage>
        <taxon>Bacteria</taxon>
        <taxon>Bacillati</taxon>
        <taxon>Actinomycetota</taxon>
        <taxon>Actinomycetes</taxon>
        <taxon>Pseudonocardiales</taxon>
        <taxon>Pseudonocardiaceae</taxon>
        <taxon>Amycolatopsis</taxon>
    </lineage>
</organism>
<dbReference type="Proteomes" id="UP000320876">
    <property type="component" value="Unassembled WGS sequence"/>
</dbReference>
<gene>
    <name evidence="3" type="ORF">FB471_5144</name>
</gene>
<dbReference type="EMBL" id="VFML01000001">
    <property type="protein sequence ID" value="TQJ05316.1"/>
    <property type="molecule type" value="Genomic_DNA"/>
</dbReference>
<dbReference type="Pfam" id="PF09851">
    <property type="entry name" value="SHOCT"/>
    <property type="match status" value="1"/>
</dbReference>
<evidence type="ECO:0000256" key="1">
    <source>
        <dbReference type="SAM" id="Phobius"/>
    </source>
</evidence>
<keyword evidence="1" id="KW-1133">Transmembrane helix</keyword>
<feature type="transmembrane region" description="Helical" evidence="1">
    <location>
        <begin position="12"/>
        <end position="37"/>
    </location>
</feature>
<name>A0A542DQI8_AMYCI</name>
<keyword evidence="1" id="KW-0812">Transmembrane</keyword>
<keyword evidence="1" id="KW-0472">Membrane</keyword>
<accession>A0A542DQI8</accession>
<proteinExistence type="predicted"/>
<dbReference type="InterPro" id="IPR018649">
    <property type="entry name" value="SHOCT"/>
</dbReference>
<dbReference type="AlphaFoldDB" id="A0A542DQI8"/>
<evidence type="ECO:0000313" key="4">
    <source>
        <dbReference type="Proteomes" id="UP000320876"/>
    </source>
</evidence>
<protein>
    <submittedName>
        <fullName evidence="3">Putative membrane protein</fullName>
    </submittedName>
</protein>
<feature type="domain" description="SHOCT" evidence="2">
    <location>
        <begin position="58"/>
        <end position="80"/>
    </location>
</feature>
<sequence length="82" mass="9479">MHWYYDHPGQGWLGWTLMIVAMVLFWGGLITVIVLLLRRLARPDRTPAAPEAESAEGVLAARFARGEIDEEEYRRRRAALRE</sequence>
<keyword evidence="4" id="KW-1185">Reference proteome</keyword>
<comment type="caution">
    <text evidence="3">The sequence shown here is derived from an EMBL/GenBank/DDBJ whole genome shotgun (WGS) entry which is preliminary data.</text>
</comment>
<evidence type="ECO:0000313" key="3">
    <source>
        <dbReference type="EMBL" id="TQJ05316.1"/>
    </source>
</evidence>